<proteinExistence type="predicted"/>
<protein>
    <submittedName>
        <fullName evidence="1">Uncharacterized protein</fullName>
    </submittedName>
</protein>
<sequence length="91" mass="10519">MYLDLITPSITQQEIPQDCRFIGYGIMNNNQYLLEFDPDLGMIQQAWANAPLLACSFKAYEQATVIKNKISPKAQLCRIYENKLNRYILLS</sequence>
<keyword evidence="2" id="KW-1185">Reference proteome</keyword>
<gene>
    <name evidence="1" type="ORF">C2869_04590</name>
</gene>
<dbReference type="Proteomes" id="UP000244441">
    <property type="component" value="Chromosome"/>
</dbReference>
<dbReference type="OrthoDB" id="9882090at2"/>
<dbReference type="RefSeq" id="WP_108601833.1">
    <property type="nucleotide sequence ID" value="NZ_CP026604.1"/>
</dbReference>
<organism evidence="1 2">
    <name type="scientific">Saccharobesus litoralis</name>
    <dbReference type="NCBI Taxonomy" id="2172099"/>
    <lineage>
        <taxon>Bacteria</taxon>
        <taxon>Pseudomonadati</taxon>
        <taxon>Pseudomonadota</taxon>
        <taxon>Gammaproteobacteria</taxon>
        <taxon>Alteromonadales</taxon>
        <taxon>Alteromonadaceae</taxon>
        <taxon>Saccharobesus</taxon>
    </lineage>
</organism>
<reference evidence="1 2" key="1">
    <citation type="submission" date="2018-01" db="EMBL/GenBank/DDBJ databases">
        <title>Genome sequence of a Cantenovulum-like bacteria.</title>
        <authorList>
            <person name="Tan W.R."/>
            <person name="Lau N.-S."/>
            <person name="Go F."/>
            <person name="Amirul A.-A.A."/>
        </authorList>
    </citation>
    <scope>NUCLEOTIDE SEQUENCE [LARGE SCALE GENOMIC DNA]</scope>
    <source>
        <strain evidence="1 2">CCB-QB4</strain>
    </source>
</reference>
<dbReference type="AlphaFoldDB" id="A0A2S0VNF9"/>
<accession>A0A2S0VNF9</accession>
<dbReference type="EMBL" id="CP026604">
    <property type="protein sequence ID" value="AWB65758.1"/>
    <property type="molecule type" value="Genomic_DNA"/>
</dbReference>
<name>A0A2S0VNF9_9ALTE</name>
<evidence type="ECO:0000313" key="1">
    <source>
        <dbReference type="EMBL" id="AWB65758.1"/>
    </source>
</evidence>
<dbReference type="KEGG" id="cate:C2869_04590"/>
<evidence type="ECO:0000313" key="2">
    <source>
        <dbReference type="Proteomes" id="UP000244441"/>
    </source>
</evidence>